<proteinExistence type="predicted"/>
<dbReference type="AlphaFoldDB" id="A0A4U1J8R2"/>
<evidence type="ECO:0000259" key="1">
    <source>
        <dbReference type="Pfam" id="PF05099"/>
    </source>
</evidence>
<reference evidence="2 3" key="1">
    <citation type="submission" date="2019-04" db="EMBL/GenBank/DDBJ databases">
        <authorList>
            <person name="Li Y."/>
            <person name="Wang J."/>
        </authorList>
    </citation>
    <scope>NUCLEOTIDE SEQUENCE [LARGE SCALE GENOMIC DNA]</scope>
    <source>
        <strain evidence="2 3">DSM 14668</strain>
    </source>
</reference>
<keyword evidence="3" id="KW-1185">Reference proteome</keyword>
<dbReference type="RefSeq" id="WP_136931301.1">
    <property type="nucleotide sequence ID" value="NZ_SSMQ01000025.1"/>
</dbReference>
<dbReference type="Gene3D" id="1.10.3680.10">
    <property type="entry name" value="TerB-like"/>
    <property type="match status" value="1"/>
</dbReference>
<gene>
    <name evidence="2" type="ORF">E8A74_23490</name>
</gene>
<evidence type="ECO:0000313" key="3">
    <source>
        <dbReference type="Proteomes" id="UP000309215"/>
    </source>
</evidence>
<dbReference type="Pfam" id="PF05099">
    <property type="entry name" value="TerB"/>
    <property type="match status" value="1"/>
</dbReference>
<dbReference type="SUPFAM" id="SSF158682">
    <property type="entry name" value="TerB-like"/>
    <property type="match status" value="1"/>
</dbReference>
<protein>
    <recommendedName>
        <fullName evidence="1">Co-chaperone DjlA N-terminal domain-containing protein</fullName>
    </recommendedName>
</protein>
<dbReference type="InterPro" id="IPR007791">
    <property type="entry name" value="DjlA_N"/>
</dbReference>
<accession>A0A4U1J8R2</accession>
<name>A0A4U1J8R2_9BACT</name>
<dbReference type="CDD" id="cd07176">
    <property type="entry name" value="terB"/>
    <property type="match status" value="1"/>
</dbReference>
<dbReference type="Proteomes" id="UP000309215">
    <property type="component" value="Unassembled WGS sequence"/>
</dbReference>
<evidence type="ECO:0000313" key="2">
    <source>
        <dbReference type="EMBL" id="TKD04332.1"/>
    </source>
</evidence>
<dbReference type="EMBL" id="SSMQ01000025">
    <property type="protein sequence ID" value="TKD04332.1"/>
    <property type="molecule type" value="Genomic_DNA"/>
</dbReference>
<comment type="caution">
    <text evidence="2">The sequence shown here is derived from an EMBL/GenBank/DDBJ whole genome shotgun (WGS) entry which is preliminary data.</text>
</comment>
<organism evidence="2 3">
    <name type="scientific">Polyangium fumosum</name>
    <dbReference type="NCBI Taxonomy" id="889272"/>
    <lineage>
        <taxon>Bacteria</taxon>
        <taxon>Pseudomonadati</taxon>
        <taxon>Myxococcota</taxon>
        <taxon>Polyangia</taxon>
        <taxon>Polyangiales</taxon>
        <taxon>Polyangiaceae</taxon>
        <taxon>Polyangium</taxon>
    </lineage>
</organism>
<sequence length="141" mass="14942">MAPISLRSSHTLDEPKLEALVELMYLAAYADGVFGAEEKRHFARSVQSLTDRKVLPDQLEQLITRLDAARKASGTAALLEGARQTLGSPGACRAALSLAIGVITADGAISNAERAMIHEIGTALGLDREGIEEMVREAEGG</sequence>
<dbReference type="InterPro" id="IPR029024">
    <property type="entry name" value="TerB-like"/>
</dbReference>
<dbReference type="OrthoDB" id="5524828at2"/>
<feature type="domain" description="Co-chaperone DjlA N-terminal" evidence="1">
    <location>
        <begin position="19"/>
        <end position="132"/>
    </location>
</feature>